<name>A0A077SLM1_9CAUD</name>
<dbReference type="InterPro" id="IPR010373">
    <property type="entry name" value="DUF968"/>
</dbReference>
<gene>
    <name evidence="1" type="ORF">EC725RCS47_p0106</name>
</gene>
<sequence>MKAVITPFVQKELGVATFKVDQEVRKLVEAGRKFIMEPVPRELIEHMDDGLVVSEQTMATNEALQPFFNSDELFRRIGGIDALVAWLRRKEGQCQAADRSWCDNHIVHAERDNSAVLLCWHHDNHYRMRGFNELKETLHNNRVNWILDVARQEMGLSDGHDLSIQELCWWAFMRNMMHLMPEEVYRISINKMKAATQDSGPLKEADIRPYDDRATAYVQMMEERAAPMRAKVCPVDVDSDPGMAHFKIPKLQSLKLPEYMDFVASRPCCGCGAAGAGAHITPYIVRHSRLCAHDIYAIPLCQSCQRDIERDRDNWEKTHGRLAMHQRLFFDYALGVGAITSHSSSVR</sequence>
<evidence type="ECO:0000313" key="1">
    <source>
        <dbReference type="EMBL" id="CDN90856.1"/>
    </source>
</evidence>
<dbReference type="OrthoDB" id="3771at10239"/>
<proteinExistence type="predicted"/>
<protein>
    <recommendedName>
        <fullName evidence="3">DUF968 domain-containing protein</fullName>
    </recommendedName>
</protein>
<keyword evidence="2" id="KW-1185">Reference proteome</keyword>
<dbReference type="EMBL" id="FO818745">
    <property type="protein sequence ID" value="CDN90856.1"/>
    <property type="molecule type" value="Genomic_DNA"/>
</dbReference>
<reference evidence="1 2" key="1">
    <citation type="journal article" date="2014" name="Antimicrob. Agents Chemother.">
        <title>Characterization of a P1-Like Bacteriophage Carrying an SHV-2 Extended-Spectrum ?-Lactamase from an Escherichia coli Strain.</title>
        <authorList>
            <person name="Billard-Pomares T."/>
            <person name="Fouteau S."/>
            <person name="Jacquet M.E."/>
            <person name="Roche D."/>
            <person name="Barbe V."/>
            <person name="Castellanos M."/>
            <person name="Bouet J.Y."/>
            <person name="Cruveiller S."/>
            <person name="Medigue C."/>
            <person name="Blanco J."/>
            <person name="Clermont O."/>
            <person name="Denamur E."/>
            <person name="Branger C."/>
        </authorList>
    </citation>
    <scope>NUCLEOTIDE SEQUENCE [LARGE SCALE GENOMIC DNA]</scope>
</reference>
<dbReference type="Proteomes" id="UP000246402">
    <property type="component" value="Segment"/>
</dbReference>
<evidence type="ECO:0000313" key="2">
    <source>
        <dbReference type="Proteomes" id="UP000246402"/>
    </source>
</evidence>
<accession>A0A077SLM1</accession>
<dbReference type="Pfam" id="PF06147">
    <property type="entry name" value="DUF968"/>
    <property type="match status" value="1"/>
</dbReference>
<organism evidence="1 2">
    <name type="scientific">Escherichia phage RCS47</name>
    <dbReference type="NCBI Taxonomy" id="1590550"/>
    <lineage>
        <taxon>Viruses</taxon>
        <taxon>Duplodnaviria</taxon>
        <taxon>Heunggongvirae</taxon>
        <taxon>Uroviricota</taxon>
        <taxon>Caudoviricetes</taxon>
        <taxon>Punavirus</taxon>
        <taxon>Punavirus RCS47</taxon>
    </lineage>
</organism>
<evidence type="ECO:0008006" key="3">
    <source>
        <dbReference type="Google" id="ProtNLM"/>
    </source>
</evidence>